<feature type="region of interest" description="Disordered" evidence="12">
    <location>
        <begin position="359"/>
        <end position="385"/>
    </location>
</feature>
<dbReference type="EMBL" id="MU855328">
    <property type="protein sequence ID" value="KAK3906371.1"/>
    <property type="molecule type" value="Genomic_DNA"/>
</dbReference>
<organism evidence="15 16">
    <name type="scientific">Staphylotrichum tortipilum</name>
    <dbReference type="NCBI Taxonomy" id="2831512"/>
    <lineage>
        <taxon>Eukaryota</taxon>
        <taxon>Fungi</taxon>
        <taxon>Dikarya</taxon>
        <taxon>Ascomycota</taxon>
        <taxon>Pezizomycotina</taxon>
        <taxon>Sordariomycetes</taxon>
        <taxon>Sordariomycetidae</taxon>
        <taxon>Sordariales</taxon>
        <taxon>Chaetomiaceae</taxon>
        <taxon>Staphylotrichum</taxon>
    </lineage>
</organism>
<dbReference type="AlphaFoldDB" id="A0AAN6MTW0"/>
<keyword evidence="16" id="KW-1185">Reference proteome</keyword>
<dbReference type="PANTHER" id="PTHR31490">
    <property type="entry name" value="GLYCOSYL HYDROLASE"/>
    <property type="match status" value="1"/>
</dbReference>
<evidence type="ECO:0000256" key="7">
    <source>
        <dbReference type="ARBA" id="ARBA00022801"/>
    </source>
</evidence>
<reference evidence="15" key="1">
    <citation type="journal article" date="2023" name="Mol. Phylogenet. Evol.">
        <title>Genome-scale phylogeny and comparative genomics of the fungal order Sordariales.</title>
        <authorList>
            <person name="Hensen N."/>
            <person name="Bonometti L."/>
            <person name="Westerberg I."/>
            <person name="Brannstrom I.O."/>
            <person name="Guillou S."/>
            <person name="Cros-Aarteil S."/>
            <person name="Calhoun S."/>
            <person name="Haridas S."/>
            <person name="Kuo A."/>
            <person name="Mondo S."/>
            <person name="Pangilinan J."/>
            <person name="Riley R."/>
            <person name="LaButti K."/>
            <person name="Andreopoulos B."/>
            <person name="Lipzen A."/>
            <person name="Chen C."/>
            <person name="Yan M."/>
            <person name="Daum C."/>
            <person name="Ng V."/>
            <person name="Clum A."/>
            <person name="Steindorff A."/>
            <person name="Ohm R.A."/>
            <person name="Martin F."/>
            <person name="Silar P."/>
            <person name="Natvig D.O."/>
            <person name="Lalanne C."/>
            <person name="Gautier V."/>
            <person name="Ament-Velasquez S.L."/>
            <person name="Kruys A."/>
            <person name="Hutchinson M.I."/>
            <person name="Powell A.J."/>
            <person name="Barry K."/>
            <person name="Miller A.N."/>
            <person name="Grigoriev I.V."/>
            <person name="Debuchy R."/>
            <person name="Gladieux P."/>
            <person name="Hiltunen Thoren M."/>
            <person name="Johannesson H."/>
        </authorList>
    </citation>
    <scope>NUCLEOTIDE SEQUENCE</scope>
    <source>
        <strain evidence="15">CBS 103.79</strain>
    </source>
</reference>
<keyword evidence="7 11" id="KW-0378">Hydrolase</keyword>
<proteinExistence type="inferred from homology"/>
<evidence type="ECO:0000256" key="4">
    <source>
        <dbReference type="ARBA" id="ARBA00007495"/>
    </source>
</evidence>
<dbReference type="Proteomes" id="UP001303889">
    <property type="component" value="Unassembled WGS sequence"/>
</dbReference>
<keyword evidence="13" id="KW-0732">Signal</keyword>
<comment type="catalytic activity">
    <reaction evidence="1 11">
        <text>Endohydrolysis of (1-&gt;4)-beta-D-xylosidic linkages in xylans.</text>
        <dbReference type="EC" id="3.2.1.8"/>
    </reaction>
</comment>
<comment type="pathway">
    <text evidence="3">Glycan degradation; xylan degradation.</text>
</comment>
<sequence>MARILHGLILAAGFVGGAAAQNQTGGQGLHALMVAAGKLYFGTAMETNNFNDMAYQAISSNRNEFGMFTPENSQKWEVTEPTQNQFSFTQADQVAMKVKSNGQLLRCHTLTWHSQLPGFVTTTTWTRATLTAALTAHITNVMKHYAGFCYAWDVVNEALNEDGSFRQSVFFKTLGPSYIPLSFSLAAAADPTAKLYYNDFNLETTAAKADGALKIVQLIQSPPQNITGARIDGVGFQAHLNVGQTPTRAQLAATLRRFTALGVEVAYTELDIAHTKLPASEADNQKQAADYVATVGSCLDVKECVGITVWQFSDKYSWVPGTFPGKGEACLYTEGFEKKVAYEAVVGLLRSTAGGSAGVGAGTGTGRGNATATGGLRGTGTASTSGVTEAAVPGAFSGAQRVRGAWMGLGVLPLAVGWVM</sequence>
<dbReference type="PRINTS" id="PR00134">
    <property type="entry name" value="GLHYDRLASE10"/>
</dbReference>
<dbReference type="InterPro" id="IPR017853">
    <property type="entry name" value="GH"/>
</dbReference>
<dbReference type="GO" id="GO:0031176">
    <property type="term" value="F:endo-1,4-beta-xylanase activity"/>
    <property type="evidence" value="ECO:0007669"/>
    <property type="project" value="UniProtKB-EC"/>
</dbReference>
<dbReference type="Gene3D" id="3.20.20.80">
    <property type="entry name" value="Glycosidases"/>
    <property type="match status" value="1"/>
</dbReference>
<dbReference type="SUPFAM" id="SSF51445">
    <property type="entry name" value="(Trans)glycosidases"/>
    <property type="match status" value="1"/>
</dbReference>
<evidence type="ECO:0000256" key="5">
    <source>
        <dbReference type="ARBA" id="ARBA00022525"/>
    </source>
</evidence>
<evidence type="ECO:0000256" key="13">
    <source>
        <dbReference type="SAM" id="SignalP"/>
    </source>
</evidence>
<dbReference type="InterPro" id="IPR001000">
    <property type="entry name" value="GH10_dom"/>
</dbReference>
<dbReference type="GO" id="GO:0045493">
    <property type="term" value="P:xylan catabolic process"/>
    <property type="evidence" value="ECO:0007669"/>
    <property type="project" value="UniProtKB-KW"/>
</dbReference>
<evidence type="ECO:0000313" key="16">
    <source>
        <dbReference type="Proteomes" id="UP001303889"/>
    </source>
</evidence>
<evidence type="ECO:0000256" key="9">
    <source>
        <dbReference type="ARBA" id="ARBA00023295"/>
    </source>
</evidence>
<reference evidence="15" key="2">
    <citation type="submission" date="2023-05" db="EMBL/GenBank/DDBJ databases">
        <authorList>
            <consortium name="Lawrence Berkeley National Laboratory"/>
            <person name="Steindorff A."/>
            <person name="Hensen N."/>
            <person name="Bonometti L."/>
            <person name="Westerberg I."/>
            <person name="Brannstrom I.O."/>
            <person name="Guillou S."/>
            <person name="Cros-Aarteil S."/>
            <person name="Calhoun S."/>
            <person name="Haridas S."/>
            <person name="Kuo A."/>
            <person name="Mondo S."/>
            <person name="Pangilinan J."/>
            <person name="Riley R."/>
            <person name="Labutti K."/>
            <person name="Andreopoulos B."/>
            <person name="Lipzen A."/>
            <person name="Chen C."/>
            <person name="Yanf M."/>
            <person name="Daum C."/>
            <person name="Ng V."/>
            <person name="Clum A."/>
            <person name="Ohm R."/>
            <person name="Martin F."/>
            <person name="Silar P."/>
            <person name="Natvig D."/>
            <person name="Lalanne C."/>
            <person name="Gautier V."/>
            <person name="Ament-Velasquez S.L."/>
            <person name="Kruys A."/>
            <person name="Hutchinson M.I."/>
            <person name="Powell A.J."/>
            <person name="Barry K."/>
            <person name="Miller A.N."/>
            <person name="Grigoriev I.V."/>
            <person name="Debuchy R."/>
            <person name="Gladieux P."/>
            <person name="Thoren M.H."/>
            <person name="Johannesson H."/>
        </authorList>
    </citation>
    <scope>NUCLEOTIDE SEQUENCE</scope>
    <source>
        <strain evidence="15">CBS 103.79</strain>
    </source>
</reference>
<keyword evidence="6" id="KW-0858">Xylan degradation</keyword>
<protein>
    <recommendedName>
        <fullName evidence="11">Beta-xylanase</fullName>
        <ecNumber evidence="11">3.2.1.8</ecNumber>
    </recommendedName>
</protein>
<comment type="similarity">
    <text evidence="4 11">Belongs to the glycosyl hydrolase 10 (cellulase F) family.</text>
</comment>
<name>A0AAN6MTW0_9PEZI</name>
<keyword evidence="9 11" id="KW-0326">Glycosidase</keyword>
<comment type="caution">
    <text evidence="15">The sequence shown here is derived from an EMBL/GenBank/DDBJ whole genome shotgun (WGS) entry which is preliminary data.</text>
</comment>
<evidence type="ECO:0000256" key="12">
    <source>
        <dbReference type="SAM" id="MobiDB-lite"/>
    </source>
</evidence>
<feature type="signal peptide" evidence="13">
    <location>
        <begin position="1"/>
        <end position="20"/>
    </location>
</feature>
<evidence type="ECO:0000256" key="6">
    <source>
        <dbReference type="ARBA" id="ARBA00022651"/>
    </source>
</evidence>
<keyword evidence="10 11" id="KW-0624">Polysaccharide degradation</keyword>
<dbReference type="SMART" id="SM00633">
    <property type="entry name" value="Glyco_10"/>
    <property type="match status" value="1"/>
</dbReference>
<evidence type="ECO:0000256" key="3">
    <source>
        <dbReference type="ARBA" id="ARBA00004851"/>
    </source>
</evidence>
<feature type="compositionally biased region" description="Low complexity" evidence="12">
    <location>
        <begin position="368"/>
        <end position="385"/>
    </location>
</feature>
<feature type="chain" id="PRO_5042984329" description="Beta-xylanase" evidence="13">
    <location>
        <begin position="21"/>
        <end position="420"/>
    </location>
</feature>
<dbReference type="GO" id="GO:0005576">
    <property type="term" value="C:extracellular region"/>
    <property type="evidence" value="ECO:0007669"/>
    <property type="project" value="UniProtKB-SubCell"/>
</dbReference>
<comment type="subcellular location">
    <subcellularLocation>
        <location evidence="2">Secreted</location>
    </subcellularLocation>
</comment>
<evidence type="ECO:0000256" key="10">
    <source>
        <dbReference type="ARBA" id="ARBA00023326"/>
    </source>
</evidence>
<keyword evidence="8 11" id="KW-0119">Carbohydrate metabolism</keyword>
<accession>A0AAN6MTW0</accession>
<evidence type="ECO:0000256" key="2">
    <source>
        <dbReference type="ARBA" id="ARBA00004613"/>
    </source>
</evidence>
<dbReference type="PROSITE" id="PS51760">
    <property type="entry name" value="GH10_2"/>
    <property type="match status" value="1"/>
</dbReference>
<evidence type="ECO:0000259" key="14">
    <source>
        <dbReference type="PROSITE" id="PS51760"/>
    </source>
</evidence>
<evidence type="ECO:0000256" key="1">
    <source>
        <dbReference type="ARBA" id="ARBA00000681"/>
    </source>
</evidence>
<dbReference type="Pfam" id="PF00331">
    <property type="entry name" value="Glyco_hydro_10"/>
    <property type="match status" value="1"/>
</dbReference>
<dbReference type="InterPro" id="IPR044846">
    <property type="entry name" value="GH10"/>
</dbReference>
<keyword evidence="5" id="KW-0964">Secreted</keyword>
<evidence type="ECO:0000256" key="11">
    <source>
        <dbReference type="RuleBase" id="RU361174"/>
    </source>
</evidence>
<dbReference type="EC" id="3.2.1.8" evidence="11"/>
<gene>
    <name evidence="15" type="ORF">C8A05DRAFT_29732</name>
</gene>
<evidence type="ECO:0000256" key="8">
    <source>
        <dbReference type="ARBA" id="ARBA00023277"/>
    </source>
</evidence>
<evidence type="ECO:0000313" key="15">
    <source>
        <dbReference type="EMBL" id="KAK3906371.1"/>
    </source>
</evidence>
<dbReference type="PANTHER" id="PTHR31490:SF35">
    <property type="entry name" value="ENDO-1,4-BETA-XYLANASE"/>
    <property type="match status" value="1"/>
</dbReference>
<feature type="domain" description="GH10" evidence="14">
    <location>
        <begin position="35"/>
        <end position="348"/>
    </location>
</feature>